<dbReference type="PANTHER" id="PTHR43792:SF8">
    <property type="entry name" value="[RIBOSOMAL PROTEIN US5]-ALANINE N-ACETYLTRANSFERASE"/>
    <property type="match status" value="1"/>
</dbReference>
<dbReference type="GO" id="GO:0008999">
    <property type="term" value="F:protein-N-terminal-alanine acetyltransferase activity"/>
    <property type="evidence" value="ECO:0007669"/>
    <property type="project" value="TreeGrafter"/>
</dbReference>
<dbReference type="SUPFAM" id="SSF55729">
    <property type="entry name" value="Acyl-CoA N-acyltransferases (Nat)"/>
    <property type="match status" value="1"/>
</dbReference>
<dbReference type="Pfam" id="PF13302">
    <property type="entry name" value="Acetyltransf_3"/>
    <property type="match status" value="1"/>
</dbReference>
<dbReference type="InterPro" id="IPR016181">
    <property type="entry name" value="Acyl_CoA_acyltransferase"/>
</dbReference>
<dbReference type="RefSeq" id="WP_012229632.1">
    <property type="nucleotide sequence ID" value="NZ_HG422565.1"/>
</dbReference>
<dbReference type="eggNOG" id="COG1670">
    <property type="taxonomic scope" value="Bacteria"/>
</dbReference>
<comment type="caution">
    <text evidence="5">The sequence shown here is derived from an EMBL/GenBank/DDBJ whole genome shotgun (WGS) entry which is preliminary data.</text>
</comment>
<accession>R4Z775</accession>
<dbReference type="GO" id="GO:0005737">
    <property type="term" value="C:cytoplasm"/>
    <property type="evidence" value="ECO:0007669"/>
    <property type="project" value="TreeGrafter"/>
</dbReference>
<reference evidence="5 6" key="1">
    <citation type="journal article" date="2013" name="ISME J.">
        <title>Metabolic model for the filamentous 'Candidatus Microthrix parvicella' based on genomic and metagenomic analyses.</title>
        <authorList>
            <person name="Jon McIlroy S."/>
            <person name="Kristiansen R."/>
            <person name="Albertsen M."/>
            <person name="Michael Karst S."/>
            <person name="Rossetti S."/>
            <person name="Lund Nielsen J."/>
            <person name="Tandoi V."/>
            <person name="James Seviour R."/>
            <person name="Nielsen P.H."/>
        </authorList>
    </citation>
    <scope>NUCLEOTIDE SEQUENCE [LARGE SCALE GENOMIC DNA]</scope>
    <source>
        <strain evidence="5 6">RN1</strain>
    </source>
</reference>
<dbReference type="HOGENOM" id="CLU_013985_3_0_11"/>
<evidence type="ECO:0000256" key="1">
    <source>
        <dbReference type="ARBA" id="ARBA00022679"/>
    </source>
</evidence>
<dbReference type="Gene3D" id="3.40.630.30">
    <property type="match status" value="1"/>
</dbReference>
<protein>
    <submittedName>
        <fullName evidence="5">Putative Acetyltransferase, GNAT family</fullName>
    </submittedName>
</protein>
<keyword evidence="6" id="KW-1185">Reference proteome</keyword>
<gene>
    <name evidence="5" type="ORF">BN381_60056</name>
</gene>
<evidence type="ECO:0000256" key="2">
    <source>
        <dbReference type="ARBA" id="ARBA00023315"/>
    </source>
</evidence>
<dbReference type="PROSITE" id="PS51186">
    <property type="entry name" value="GNAT"/>
    <property type="match status" value="1"/>
</dbReference>
<evidence type="ECO:0000313" key="5">
    <source>
        <dbReference type="EMBL" id="CCM65152.1"/>
    </source>
</evidence>
<dbReference type="Proteomes" id="UP000018291">
    <property type="component" value="Unassembled WGS sequence"/>
</dbReference>
<keyword evidence="1 5" id="KW-0808">Transferase</keyword>
<dbReference type="STRING" id="1229780.BN381_60056"/>
<evidence type="ECO:0000259" key="4">
    <source>
        <dbReference type="PROSITE" id="PS51186"/>
    </source>
</evidence>
<dbReference type="InterPro" id="IPR051531">
    <property type="entry name" value="N-acetyltransferase"/>
</dbReference>
<keyword evidence="2" id="KW-0012">Acyltransferase</keyword>
<dbReference type="AlphaFoldDB" id="R4Z775"/>
<proteinExistence type="inferred from homology"/>
<feature type="domain" description="N-acetyltransferase" evidence="4">
    <location>
        <begin position="13"/>
        <end position="177"/>
    </location>
</feature>
<dbReference type="OrthoDB" id="9799321at2"/>
<organism evidence="5 6">
    <name type="scientific">Candidatus Neomicrothrix parvicella RN1</name>
    <dbReference type="NCBI Taxonomy" id="1229780"/>
    <lineage>
        <taxon>Bacteria</taxon>
        <taxon>Bacillati</taxon>
        <taxon>Actinomycetota</taxon>
        <taxon>Acidimicrobiia</taxon>
        <taxon>Acidimicrobiales</taxon>
        <taxon>Microthrixaceae</taxon>
        <taxon>Candidatus Neomicrothrix</taxon>
    </lineage>
</organism>
<sequence length="188" mass="20952">MKRLPERTETTRLLLRQLTPADEPAMGASLRDSADHISPWLPWMANEPISRADRRELMSTWEQEWRDGGDAIFGIFLEDEHIGNVGLHRRGPTDSLEIGYWLHAGHTGRGYMTEAGSAMTTLAFTQPGIERVAIHHDRANAASGAVPRRLGFILAREVTKPIDAPGEEGVEYQWEVSRDAWAARAAAT</sequence>
<dbReference type="EMBL" id="CANL01000056">
    <property type="protein sequence ID" value="CCM65152.1"/>
    <property type="molecule type" value="Genomic_DNA"/>
</dbReference>
<evidence type="ECO:0000256" key="3">
    <source>
        <dbReference type="ARBA" id="ARBA00038502"/>
    </source>
</evidence>
<evidence type="ECO:0000313" key="6">
    <source>
        <dbReference type="Proteomes" id="UP000018291"/>
    </source>
</evidence>
<name>R4Z775_9ACTN</name>
<dbReference type="PANTHER" id="PTHR43792">
    <property type="entry name" value="GNAT FAMILY, PUTATIVE (AFU_ORTHOLOGUE AFUA_3G00765)-RELATED-RELATED"/>
    <property type="match status" value="1"/>
</dbReference>
<comment type="similarity">
    <text evidence="3">Belongs to the acetyltransferase family. RimJ subfamily.</text>
</comment>
<dbReference type="InterPro" id="IPR000182">
    <property type="entry name" value="GNAT_dom"/>
</dbReference>